<dbReference type="Proteomes" id="UP000000268">
    <property type="component" value="Chromosome"/>
</dbReference>
<organism evidence="2 3">
    <name type="scientific">Acaryochloris marina (strain MBIC 11017)</name>
    <dbReference type="NCBI Taxonomy" id="329726"/>
    <lineage>
        <taxon>Bacteria</taxon>
        <taxon>Bacillati</taxon>
        <taxon>Cyanobacteriota</taxon>
        <taxon>Cyanophyceae</taxon>
        <taxon>Acaryochloridales</taxon>
        <taxon>Acaryochloridaceae</taxon>
        <taxon>Acaryochloris</taxon>
    </lineage>
</organism>
<dbReference type="eggNOG" id="COG0654">
    <property type="taxonomic scope" value="Bacteria"/>
</dbReference>
<reference evidence="2 3" key="1">
    <citation type="journal article" date="2008" name="Proc. Natl. Acad. Sci. U.S.A.">
        <title>Niche adaptation and genome expansion in the chlorophyll d-producing cyanobacterium Acaryochloris marina.</title>
        <authorList>
            <person name="Swingley W.D."/>
            <person name="Chen M."/>
            <person name="Cheung P.C."/>
            <person name="Conrad A.L."/>
            <person name="Dejesa L.C."/>
            <person name="Hao J."/>
            <person name="Honchak B.M."/>
            <person name="Karbach L.E."/>
            <person name="Kurdoglu A."/>
            <person name="Lahiri S."/>
            <person name="Mastrian S.D."/>
            <person name="Miyashita H."/>
            <person name="Page L."/>
            <person name="Ramakrishna P."/>
            <person name="Satoh S."/>
            <person name="Sattley W.M."/>
            <person name="Shimada Y."/>
            <person name="Taylor H.L."/>
            <person name="Tomo T."/>
            <person name="Tsuchiya T."/>
            <person name="Wang Z.T."/>
            <person name="Raymond J."/>
            <person name="Mimuro M."/>
            <person name="Blankenship R.E."/>
            <person name="Touchman J.W."/>
        </authorList>
    </citation>
    <scope>NUCLEOTIDE SEQUENCE [LARGE SCALE GENOMIC DNA]</scope>
    <source>
        <strain evidence="3">MBIC 11017</strain>
    </source>
</reference>
<dbReference type="InterPro" id="IPR036188">
    <property type="entry name" value="FAD/NAD-bd_sf"/>
</dbReference>
<name>B0C498_ACAM1</name>
<dbReference type="SUPFAM" id="SSF51905">
    <property type="entry name" value="FAD/NAD(P)-binding domain"/>
    <property type="match status" value="1"/>
</dbReference>
<proteinExistence type="predicted"/>
<accession>B0C498</accession>
<dbReference type="InterPro" id="IPR002938">
    <property type="entry name" value="FAD-bd"/>
</dbReference>
<evidence type="ECO:0000313" key="3">
    <source>
        <dbReference type="Proteomes" id="UP000000268"/>
    </source>
</evidence>
<sequence>MVASTSLSEQHAVVIGGSMAGLLAARVLLNHFGRVTVLERDRIPDQPKPRSGVPQSHHVHILLTQGQRILEQLFPGLEAELEAAGAPQVNWTHDLRWFSIWGWSYQTSSDLNTHPCSRILLEWLIHRRLEQYDHLKFLTSTQAIGLVMNAQNTIVTGVQIQTEQGLDTLKADLVVDASGRNSALPKWLTQLGYAAPTQTMINSFLGYSSRWYQIPEGWEAPWKVMLIHTKPPDHRRSAVLYPVEENRWVVTLAGVGHDYPPIDETDFLHFAQSLRSHEIYNAIQQAQPLSPIYSYRRTDNCWQHYEDLQRFPGHLVAIGDAVCAFNPVYAQGMTVAALGAQTLDQCLSLMVQKQKTALQGFPSKFHKQLAKMLEVPWLLATSEDLRWPTTVGSTPNWQTRLMHQYLDLVVRASLNRSYVSQTFWEVMHMVKSPKVLFDPRIFLPALGLG</sequence>
<keyword evidence="3" id="KW-1185">Reference proteome</keyword>
<dbReference type="HOGENOM" id="CLU_028028_2_0_3"/>
<dbReference type="Gene3D" id="3.50.50.60">
    <property type="entry name" value="FAD/NAD(P)-binding domain"/>
    <property type="match status" value="1"/>
</dbReference>
<dbReference type="STRING" id="329726.AM1_2481"/>
<evidence type="ECO:0000313" key="2">
    <source>
        <dbReference type="EMBL" id="ABW27489.1"/>
    </source>
</evidence>
<dbReference type="AlphaFoldDB" id="B0C498"/>
<dbReference type="Pfam" id="PF01494">
    <property type="entry name" value="FAD_binding_3"/>
    <property type="match status" value="1"/>
</dbReference>
<dbReference type="PANTHER" id="PTHR43422">
    <property type="entry name" value="THIAMINE THIAZOLE SYNTHASE"/>
    <property type="match status" value="1"/>
</dbReference>
<dbReference type="GO" id="GO:0071949">
    <property type="term" value="F:FAD binding"/>
    <property type="evidence" value="ECO:0007669"/>
    <property type="project" value="InterPro"/>
</dbReference>
<feature type="domain" description="FAD-binding" evidence="1">
    <location>
        <begin position="12"/>
        <end position="351"/>
    </location>
</feature>
<dbReference type="EMBL" id="CP000828">
    <property type="protein sequence ID" value="ABW27489.1"/>
    <property type="molecule type" value="Genomic_DNA"/>
</dbReference>
<dbReference type="KEGG" id="amr:AM1_2481"/>
<evidence type="ECO:0000259" key="1">
    <source>
        <dbReference type="Pfam" id="PF01494"/>
    </source>
</evidence>
<protein>
    <recommendedName>
        <fullName evidence="1">FAD-binding domain-containing protein</fullName>
    </recommendedName>
</protein>
<dbReference type="PANTHER" id="PTHR43422:SF3">
    <property type="entry name" value="THIAMINE THIAZOLE SYNTHASE"/>
    <property type="match status" value="1"/>
</dbReference>
<dbReference type="OrthoDB" id="9790035at2"/>
<gene>
    <name evidence="2" type="ordered locus">AM1_2481</name>
</gene>
<dbReference type="RefSeq" id="WP_012162950.1">
    <property type="nucleotide sequence ID" value="NC_009925.1"/>
</dbReference>